<reference evidence="2 3" key="2">
    <citation type="submission" date="2018-11" db="EMBL/GenBank/DDBJ databases">
        <authorList>
            <consortium name="Pathogen Informatics"/>
        </authorList>
    </citation>
    <scope>NUCLEOTIDE SEQUENCE [LARGE SCALE GENOMIC DNA]</scope>
    <source>
        <strain evidence="2 3">Egypt</strain>
    </source>
</reference>
<reference evidence="4" key="1">
    <citation type="submission" date="2016-06" db="UniProtKB">
        <authorList>
            <consortium name="WormBaseParasite"/>
        </authorList>
    </citation>
    <scope>IDENTIFICATION</scope>
</reference>
<keyword evidence="3" id="KW-1185">Reference proteome</keyword>
<dbReference type="EMBL" id="UZAN01039567">
    <property type="protein sequence ID" value="VDP66234.1"/>
    <property type="molecule type" value="Genomic_DNA"/>
</dbReference>
<evidence type="ECO:0000313" key="4">
    <source>
        <dbReference type="WBParaSite" id="ECPE_0000236201-mRNA-1"/>
    </source>
</evidence>
<accession>A0A183A5X7</accession>
<protein>
    <submittedName>
        <fullName evidence="2 4">Uncharacterized protein</fullName>
    </submittedName>
</protein>
<keyword evidence="1" id="KW-0472">Membrane</keyword>
<gene>
    <name evidence="2" type="ORF">ECPE_LOCUS2362</name>
</gene>
<proteinExistence type="predicted"/>
<dbReference type="AlphaFoldDB" id="A0A183A5X7"/>
<feature type="transmembrane region" description="Helical" evidence="1">
    <location>
        <begin position="151"/>
        <end position="173"/>
    </location>
</feature>
<keyword evidence="1" id="KW-0812">Transmembrane</keyword>
<dbReference type="Proteomes" id="UP000272942">
    <property type="component" value="Unassembled WGS sequence"/>
</dbReference>
<name>A0A183A5X7_9TREM</name>
<dbReference type="WBParaSite" id="ECPE_0000236201-mRNA-1">
    <property type="protein sequence ID" value="ECPE_0000236201-mRNA-1"/>
    <property type="gene ID" value="ECPE_0000236201"/>
</dbReference>
<keyword evidence="1" id="KW-1133">Transmembrane helix</keyword>
<organism evidence="4">
    <name type="scientific">Echinostoma caproni</name>
    <dbReference type="NCBI Taxonomy" id="27848"/>
    <lineage>
        <taxon>Eukaryota</taxon>
        <taxon>Metazoa</taxon>
        <taxon>Spiralia</taxon>
        <taxon>Lophotrochozoa</taxon>
        <taxon>Platyhelminthes</taxon>
        <taxon>Trematoda</taxon>
        <taxon>Digenea</taxon>
        <taxon>Plagiorchiida</taxon>
        <taxon>Echinostomata</taxon>
        <taxon>Echinostomatoidea</taxon>
        <taxon>Echinostomatidae</taxon>
        <taxon>Echinostoma</taxon>
    </lineage>
</organism>
<evidence type="ECO:0000256" key="1">
    <source>
        <dbReference type="SAM" id="Phobius"/>
    </source>
</evidence>
<sequence length="253" mass="28328">MMVRLNSNVTQPPIRQPQTHAFGITRSSRLKWLRHVCTRIAQKYDRPKIKHPVTVMTMTNENTIGELGTQRKCVQMRPHSFFALDTRFFHIIFIGLGLITSTYLVAQVFLLHQVHSGSMNFARKSGELSNQTNLANCRSEVAVPVDSGFPVLQMTGIALAICLVLLQTAFIGCGPKTSYRAPSTLELWLLSHLFSTNLIMWFINHGHPVPIGTFTFPPGSSALPKSTLLHFCPDYLKKRVLKLEDGNIDLVSG</sequence>
<evidence type="ECO:0000313" key="2">
    <source>
        <dbReference type="EMBL" id="VDP66234.1"/>
    </source>
</evidence>
<feature type="transmembrane region" description="Helical" evidence="1">
    <location>
        <begin position="88"/>
        <end position="110"/>
    </location>
</feature>
<evidence type="ECO:0000313" key="3">
    <source>
        <dbReference type="Proteomes" id="UP000272942"/>
    </source>
</evidence>